<gene>
    <name evidence="1" type="ORF">HGA07_20025</name>
</gene>
<protein>
    <submittedName>
        <fullName evidence="1">Uncharacterized protein</fullName>
    </submittedName>
</protein>
<dbReference type="AlphaFoldDB" id="A0A7X6RJQ0"/>
<proteinExistence type="predicted"/>
<evidence type="ECO:0000313" key="1">
    <source>
        <dbReference type="EMBL" id="NKY87908.1"/>
    </source>
</evidence>
<sequence>MIELGADPVGRIRQIFAAAVADGLRGDSVSGASDAEIDAWATGQGARAVPAAVREVLRLLGRDHGLWLAGSSLGVVAVQRQAKNHLVATLPSLGDPLVDPEGALVLVDHQSYTFHVVDGADLDLPDPPVWLVTEREGSEKRWGTVSFWFRALTPDVARLRERLEIMQELDSGRVPGWARFIEPR</sequence>
<dbReference type="RefSeq" id="WP_040724556.1">
    <property type="nucleotide sequence ID" value="NZ_CAWPHS010000015.1"/>
</dbReference>
<comment type="caution">
    <text evidence="1">The sequence shown here is derived from an EMBL/GenBank/DDBJ whole genome shotgun (WGS) entry which is preliminary data.</text>
</comment>
<keyword evidence="2" id="KW-1185">Reference proteome</keyword>
<accession>A0A7X6RJQ0</accession>
<reference evidence="1 2" key="1">
    <citation type="submission" date="2020-04" db="EMBL/GenBank/DDBJ databases">
        <title>MicrobeNet Type strains.</title>
        <authorList>
            <person name="Nicholson A.C."/>
        </authorList>
    </citation>
    <scope>NUCLEOTIDE SEQUENCE [LARGE SCALE GENOMIC DNA]</scope>
    <source>
        <strain evidence="1 2">DSM 44445</strain>
    </source>
</reference>
<dbReference type="Proteomes" id="UP000523447">
    <property type="component" value="Unassembled WGS sequence"/>
</dbReference>
<name>A0A7X6RJQ0_9NOCA</name>
<organism evidence="1 2">
    <name type="scientific">Nocardia veterana</name>
    <dbReference type="NCBI Taxonomy" id="132249"/>
    <lineage>
        <taxon>Bacteria</taxon>
        <taxon>Bacillati</taxon>
        <taxon>Actinomycetota</taxon>
        <taxon>Actinomycetes</taxon>
        <taxon>Mycobacteriales</taxon>
        <taxon>Nocardiaceae</taxon>
        <taxon>Nocardia</taxon>
    </lineage>
</organism>
<dbReference type="EMBL" id="JAAXPE010000022">
    <property type="protein sequence ID" value="NKY87908.1"/>
    <property type="molecule type" value="Genomic_DNA"/>
</dbReference>
<evidence type="ECO:0000313" key="2">
    <source>
        <dbReference type="Proteomes" id="UP000523447"/>
    </source>
</evidence>